<feature type="chain" id="PRO_5034003590" evidence="2">
    <location>
        <begin position="17"/>
        <end position="176"/>
    </location>
</feature>
<sequence length="176" mass="18343">MKFTTVVTLFSSTAAAIDWLPVVPLHARQEVTGPRRECHEDCGYTIRGARMDEYCTNSTWTDLFEGCLECANEFDIWQYYGDSVTKAADTCDLDATPAGGNATTATGTTTTGATATGASATSSGVSSYSKIGLESGKLMFRQTASSTAGADESGANLNRPAAVVFGAAILAAAQLL</sequence>
<dbReference type="AlphaFoldDB" id="A0A8H6K4H3"/>
<accession>A0A8H6K4H3</accession>
<organism evidence="3 4">
    <name type="scientific">Colletotrichum musicola</name>
    <dbReference type="NCBI Taxonomy" id="2175873"/>
    <lineage>
        <taxon>Eukaryota</taxon>
        <taxon>Fungi</taxon>
        <taxon>Dikarya</taxon>
        <taxon>Ascomycota</taxon>
        <taxon>Pezizomycotina</taxon>
        <taxon>Sordariomycetes</taxon>
        <taxon>Hypocreomycetidae</taxon>
        <taxon>Glomerellales</taxon>
        <taxon>Glomerellaceae</taxon>
        <taxon>Colletotrichum</taxon>
        <taxon>Colletotrichum orchidearum species complex</taxon>
    </lineage>
</organism>
<evidence type="ECO:0000256" key="2">
    <source>
        <dbReference type="SAM" id="SignalP"/>
    </source>
</evidence>
<dbReference type="OrthoDB" id="4160690at2759"/>
<keyword evidence="4" id="KW-1185">Reference proteome</keyword>
<gene>
    <name evidence="3" type="ORF">CMUS01_10307</name>
</gene>
<protein>
    <submittedName>
        <fullName evidence="3">Uncharacterized protein</fullName>
    </submittedName>
</protein>
<evidence type="ECO:0000256" key="1">
    <source>
        <dbReference type="SAM" id="MobiDB-lite"/>
    </source>
</evidence>
<reference evidence="3" key="1">
    <citation type="journal article" date="2020" name="Phytopathology">
        <title>Genome Sequence Resources of Colletotrichum truncatum, C. plurivorum, C. musicola, and C. sojae: Four Species Pathogenic to Soybean (Glycine max).</title>
        <authorList>
            <person name="Rogerio F."/>
            <person name="Boufleur T.R."/>
            <person name="Ciampi-Guillardi M."/>
            <person name="Sukno S.A."/>
            <person name="Thon M.R."/>
            <person name="Massola Junior N.S."/>
            <person name="Baroncelli R."/>
        </authorList>
    </citation>
    <scope>NUCLEOTIDE SEQUENCE</scope>
    <source>
        <strain evidence="3">LFN0074</strain>
    </source>
</reference>
<proteinExistence type="predicted"/>
<feature type="signal peptide" evidence="2">
    <location>
        <begin position="1"/>
        <end position="16"/>
    </location>
</feature>
<dbReference type="EMBL" id="WIGM01000471">
    <property type="protein sequence ID" value="KAF6824301.1"/>
    <property type="molecule type" value="Genomic_DNA"/>
</dbReference>
<dbReference type="Proteomes" id="UP000639643">
    <property type="component" value="Unassembled WGS sequence"/>
</dbReference>
<feature type="region of interest" description="Disordered" evidence="1">
    <location>
        <begin position="98"/>
        <end position="126"/>
    </location>
</feature>
<evidence type="ECO:0000313" key="4">
    <source>
        <dbReference type="Proteomes" id="UP000639643"/>
    </source>
</evidence>
<comment type="caution">
    <text evidence="3">The sequence shown here is derived from an EMBL/GenBank/DDBJ whole genome shotgun (WGS) entry which is preliminary data.</text>
</comment>
<keyword evidence="2" id="KW-0732">Signal</keyword>
<name>A0A8H6K4H3_9PEZI</name>
<evidence type="ECO:0000313" key="3">
    <source>
        <dbReference type="EMBL" id="KAF6824301.1"/>
    </source>
</evidence>